<feature type="compositionally biased region" description="Acidic residues" evidence="5">
    <location>
        <begin position="127"/>
        <end position="145"/>
    </location>
</feature>
<evidence type="ECO:0000256" key="3">
    <source>
        <dbReference type="ARBA" id="ARBA00022989"/>
    </source>
</evidence>
<accession>A0ABR3Q9N8</accession>
<organism evidence="8 9">
    <name type="scientific">Vanrija albida</name>
    <dbReference type="NCBI Taxonomy" id="181172"/>
    <lineage>
        <taxon>Eukaryota</taxon>
        <taxon>Fungi</taxon>
        <taxon>Dikarya</taxon>
        <taxon>Basidiomycota</taxon>
        <taxon>Agaricomycotina</taxon>
        <taxon>Tremellomycetes</taxon>
        <taxon>Trichosporonales</taxon>
        <taxon>Trichosporonaceae</taxon>
        <taxon>Vanrija</taxon>
    </lineage>
</organism>
<keyword evidence="3" id="KW-1133">Transmembrane helix</keyword>
<dbReference type="Proteomes" id="UP001565368">
    <property type="component" value="Unassembled WGS sequence"/>
</dbReference>
<reference evidence="8 9" key="1">
    <citation type="submission" date="2023-08" db="EMBL/GenBank/DDBJ databases">
        <title>Annotated Genome Sequence of Vanrija albida AlHP1.</title>
        <authorList>
            <person name="Herzog R."/>
        </authorList>
    </citation>
    <scope>NUCLEOTIDE SEQUENCE [LARGE SCALE GENOMIC DNA]</scope>
    <source>
        <strain evidence="8 9">AlHP1</strain>
    </source>
</reference>
<feature type="compositionally biased region" description="Polar residues" evidence="5">
    <location>
        <begin position="504"/>
        <end position="514"/>
    </location>
</feature>
<comment type="subcellular location">
    <subcellularLocation>
        <location evidence="1">Endomembrane system</location>
    </subcellularLocation>
</comment>
<feature type="compositionally biased region" description="Basic and acidic residues" evidence="5">
    <location>
        <begin position="913"/>
        <end position="922"/>
    </location>
</feature>
<dbReference type="RefSeq" id="XP_069211379.1">
    <property type="nucleotide sequence ID" value="XM_069350993.1"/>
</dbReference>
<feature type="compositionally biased region" description="Basic residues" evidence="5">
    <location>
        <begin position="800"/>
        <end position="811"/>
    </location>
</feature>
<gene>
    <name evidence="8" type="ORF">Q8F55_002391</name>
</gene>
<feature type="signal peptide" evidence="6">
    <location>
        <begin position="1"/>
        <end position="20"/>
    </location>
</feature>
<keyword evidence="6" id="KW-0732">Signal</keyword>
<dbReference type="PANTHER" id="PTHR12953">
    <property type="entry name" value="MEMBRANE PROTEIN CH1 RELATED"/>
    <property type="match status" value="1"/>
</dbReference>
<evidence type="ECO:0000256" key="6">
    <source>
        <dbReference type="SAM" id="SignalP"/>
    </source>
</evidence>
<dbReference type="GeneID" id="95983434"/>
<evidence type="ECO:0000313" key="8">
    <source>
        <dbReference type="EMBL" id="KAL1411435.1"/>
    </source>
</evidence>
<feature type="region of interest" description="Disordered" evidence="5">
    <location>
        <begin position="100"/>
        <end position="236"/>
    </location>
</feature>
<evidence type="ECO:0000259" key="7">
    <source>
        <dbReference type="PROSITE" id="PS51469"/>
    </source>
</evidence>
<feature type="compositionally biased region" description="Basic and acidic residues" evidence="5">
    <location>
        <begin position="153"/>
        <end position="169"/>
    </location>
</feature>
<feature type="region of interest" description="Disordered" evidence="5">
    <location>
        <begin position="683"/>
        <end position="748"/>
    </location>
</feature>
<keyword evidence="4" id="KW-0472">Membrane</keyword>
<protein>
    <recommendedName>
        <fullName evidence="7">SUN domain-containing protein</fullName>
    </recommendedName>
</protein>
<feature type="compositionally biased region" description="Polar residues" evidence="5">
    <location>
        <begin position="223"/>
        <end position="234"/>
    </location>
</feature>
<dbReference type="EMBL" id="JBBXJM010000002">
    <property type="protein sequence ID" value="KAL1411435.1"/>
    <property type="molecule type" value="Genomic_DNA"/>
</dbReference>
<feature type="domain" description="SUN" evidence="7">
    <location>
        <begin position="184"/>
        <end position="355"/>
    </location>
</feature>
<feature type="compositionally biased region" description="Low complexity" evidence="5">
    <location>
        <begin position="493"/>
        <end position="503"/>
    </location>
</feature>
<feature type="chain" id="PRO_5046344861" description="SUN domain-containing protein" evidence="6">
    <location>
        <begin position="21"/>
        <end position="950"/>
    </location>
</feature>
<dbReference type="Gene3D" id="2.60.120.260">
    <property type="entry name" value="Galactose-binding domain-like"/>
    <property type="match status" value="1"/>
</dbReference>
<dbReference type="Pfam" id="PF07738">
    <property type="entry name" value="Sad1_UNC"/>
    <property type="match status" value="1"/>
</dbReference>
<feature type="compositionally biased region" description="Acidic residues" evidence="5">
    <location>
        <begin position="108"/>
        <end position="117"/>
    </location>
</feature>
<feature type="compositionally biased region" description="Low complexity" evidence="5">
    <location>
        <begin position="718"/>
        <end position="731"/>
    </location>
</feature>
<keyword evidence="9" id="KW-1185">Reference proteome</keyword>
<proteinExistence type="predicted"/>
<evidence type="ECO:0000256" key="1">
    <source>
        <dbReference type="ARBA" id="ARBA00004308"/>
    </source>
</evidence>
<feature type="region of interest" description="Disordered" evidence="5">
    <location>
        <begin position="370"/>
        <end position="410"/>
    </location>
</feature>
<dbReference type="InterPro" id="IPR008979">
    <property type="entry name" value="Galactose-bd-like_sf"/>
</dbReference>
<dbReference type="PROSITE" id="PS51469">
    <property type="entry name" value="SUN"/>
    <property type="match status" value="1"/>
</dbReference>
<evidence type="ECO:0000256" key="5">
    <source>
        <dbReference type="SAM" id="MobiDB-lite"/>
    </source>
</evidence>
<comment type="caution">
    <text evidence="8">The sequence shown here is derived from an EMBL/GenBank/DDBJ whole genome shotgun (WGS) entry which is preliminary data.</text>
</comment>
<sequence>MRPLLPLHLVHLILALTASASPDALQPNHTSSSPSLRGLRSWTALDPDPFERGGVSPIEPWAWFREQCPAQLSSSDLPPPWAKANPDAVDGALRLGQGIDAGPQQAEAPDDEEFESFEEWRRRKEAEDDDVDEEECEPDEVEGADEGGATAPRPRDGTNDSEALPKTDDAPPPLSPEINSSTLGATAAPGPNTPAVGGTDPKPPPLPQPHRYNYASPDCSARVLSSSPQTQHASSILHKSRDRYMLTPCRAQQHYVVVELCDEIRIEAMELAVWEFFSGVVREIRLSVGDEEAGDGPGAWTEVATFVGKNVRGVQSFQLSEPTSFHRFVRLDFPSFYGTEYYCPVSQLKVYGMNQMDAFKMEQKRLAAARGAREQEKARERELQREREREAEVHQTRERDLKEREDDERRERELCELEKLVQEQARRMSGAALFSPEAPIDCSVPSQAAAAASPPPSAADDDVEGGGAAKPPPSPPPAENVEPNGPAPPPANAPQANSPPSSSGYVRSQPPKSDSSESIYAFIIRRLTALEGNSTLVARYIDEHGKALRTALARAEKRWEVAQARAVEDDAHRWEMDRMRHEERLGRVVTQVERMRASMDAERRTIESHLRVLHDELGYERRRSLAQLVIILIIIGVGVATKSETIDELLRSLAEVRRGTAEQGRSRHQKRLSTGPLAGLVIDVPSPVSSRDQSGAGSPAITPTINHSQHAQRLAAQRSRTTPSLSRTSSVRRAENVSGSHSHRRRLATRSVTIADSATFASAFGLADDEDSPSIGAALSPLANRSRLALHPRTGGSGRRLARSSHLHAMRRRGDESSEGEGVSPVSAAATSPNANGRAGRAASPARVRARGSEHDDSQWGTEDGLSGDVASTSGGASASEVDDEAGGARSPLAHRTSSRAAGSLHALGFDNNPRHNDDPPEYHNPNATPPVPIRVADTKHNDTLHAHSL</sequence>
<dbReference type="InterPro" id="IPR012919">
    <property type="entry name" value="SUN_dom"/>
</dbReference>
<dbReference type="PANTHER" id="PTHR12953:SF0">
    <property type="entry name" value="SUN DOMAIN-CONTAINING OSSIFICATION FACTOR"/>
    <property type="match status" value="1"/>
</dbReference>
<feature type="compositionally biased region" description="Low complexity" evidence="5">
    <location>
        <begin position="182"/>
        <end position="199"/>
    </location>
</feature>
<dbReference type="InterPro" id="IPR045120">
    <property type="entry name" value="Suco/Slp1-like"/>
</dbReference>
<feature type="region of interest" description="Disordered" evidence="5">
    <location>
        <begin position="445"/>
        <end position="514"/>
    </location>
</feature>
<evidence type="ECO:0000256" key="2">
    <source>
        <dbReference type="ARBA" id="ARBA00022692"/>
    </source>
</evidence>
<name>A0ABR3Q9N8_9TREE</name>
<dbReference type="SUPFAM" id="SSF49785">
    <property type="entry name" value="Galactose-binding domain-like"/>
    <property type="match status" value="1"/>
</dbReference>
<feature type="compositionally biased region" description="Polar residues" evidence="5">
    <location>
        <begin position="687"/>
        <end position="711"/>
    </location>
</feature>
<evidence type="ECO:0000256" key="4">
    <source>
        <dbReference type="ARBA" id="ARBA00023136"/>
    </source>
</evidence>
<keyword evidence="2" id="KW-0812">Transmembrane</keyword>
<feature type="region of interest" description="Disordered" evidence="5">
    <location>
        <begin position="788"/>
        <end position="935"/>
    </location>
</feature>
<evidence type="ECO:0000313" key="9">
    <source>
        <dbReference type="Proteomes" id="UP001565368"/>
    </source>
</evidence>